<reference evidence="1" key="1">
    <citation type="journal article" date="2019" name="bioRxiv">
        <title>The Genome of the Zebra Mussel, Dreissena polymorpha: A Resource for Invasive Species Research.</title>
        <authorList>
            <person name="McCartney M.A."/>
            <person name="Auch B."/>
            <person name="Kono T."/>
            <person name="Mallez S."/>
            <person name="Zhang Y."/>
            <person name="Obille A."/>
            <person name="Becker A."/>
            <person name="Abrahante J.E."/>
            <person name="Garbe J."/>
            <person name="Badalamenti J.P."/>
            <person name="Herman A."/>
            <person name="Mangelson H."/>
            <person name="Liachko I."/>
            <person name="Sullivan S."/>
            <person name="Sone E.D."/>
            <person name="Koren S."/>
            <person name="Silverstein K.A.T."/>
            <person name="Beckman K.B."/>
            <person name="Gohl D.M."/>
        </authorList>
    </citation>
    <scope>NUCLEOTIDE SEQUENCE</scope>
    <source>
        <strain evidence="1">Duluth1</strain>
        <tissue evidence="1">Whole animal</tissue>
    </source>
</reference>
<gene>
    <name evidence="1" type="ORF">DPMN_015181</name>
</gene>
<comment type="caution">
    <text evidence="1">The sequence shown here is derived from an EMBL/GenBank/DDBJ whole genome shotgun (WGS) entry which is preliminary data.</text>
</comment>
<name>A0A9D4S5Y1_DREPO</name>
<keyword evidence="2" id="KW-1185">Reference proteome</keyword>
<organism evidence="1 2">
    <name type="scientific">Dreissena polymorpha</name>
    <name type="common">Zebra mussel</name>
    <name type="synonym">Mytilus polymorpha</name>
    <dbReference type="NCBI Taxonomy" id="45954"/>
    <lineage>
        <taxon>Eukaryota</taxon>
        <taxon>Metazoa</taxon>
        <taxon>Spiralia</taxon>
        <taxon>Lophotrochozoa</taxon>
        <taxon>Mollusca</taxon>
        <taxon>Bivalvia</taxon>
        <taxon>Autobranchia</taxon>
        <taxon>Heteroconchia</taxon>
        <taxon>Euheterodonta</taxon>
        <taxon>Imparidentia</taxon>
        <taxon>Neoheterodontei</taxon>
        <taxon>Myida</taxon>
        <taxon>Dreissenoidea</taxon>
        <taxon>Dreissenidae</taxon>
        <taxon>Dreissena</taxon>
    </lineage>
</organism>
<protein>
    <submittedName>
        <fullName evidence="1">Uncharacterized protein</fullName>
    </submittedName>
</protein>
<dbReference type="AlphaFoldDB" id="A0A9D4S5Y1"/>
<dbReference type="Proteomes" id="UP000828390">
    <property type="component" value="Unassembled WGS sequence"/>
</dbReference>
<evidence type="ECO:0000313" key="1">
    <source>
        <dbReference type="EMBL" id="KAH3891092.1"/>
    </source>
</evidence>
<reference evidence="1" key="2">
    <citation type="submission" date="2020-11" db="EMBL/GenBank/DDBJ databases">
        <authorList>
            <person name="McCartney M.A."/>
            <person name="Auch B."/>
            <person name="Kono T."/>
            <person name="Mallez S."/>
            <person name="Becker A."/>
            <person name="Gohl D.M."/>
            <person name="Silverstein K.A.T."/>
            <person name="Koren S."/>
            <person name="Bechman K.B."/>
            <person name="Herman A."/>
            <person name="Abrahante J.E."/>
            <person name="Garbe J."/>
        </authorList>
    </citation>
    <scope>NUCLEOTIDE SEQUENCE</scope>
    <source>
        <strain evidence="1">Duluth1</strain>
        <tissue evidence="1">Whole animal</tissue>
    </source>
</reference>
<proteinExistence type="predicted"/>
<evidence type="ECO:0000313" key="2">
    <source>
        <dbReference type="Proteomes" id="UP000828390"/>
    </source>
</evidence>
<sequence length="50" mass="5627">MEEDCLVNKSTVSTRRPDMLQFIAMIVIAKERAVSRDREAVCQCAHAAEC</sequence>
<accession>A0A9D4S5Y1</accession>
<dbReference type="EMBL" id="JAIWYP010000001">
    <property type="protein sequence ID" value="KAH3891092.1"/>
    <property type="molecule type" value="Genomic_DNA"/>
</dbReference>